<dbReference type="SUPFAM" id="SSF53901">
    <property type="entry name" value="Thiolase-like"/>
    <property type="match status" value="1"/>
</dbReference>
<gene>
    <name evidence="4" type="ORF">NP777_47350</name>
</gene>
<feature type="non-terminal residue" evidence="4">
    <location>
        <position position="1"/>
    </location>
</feature>
<keyword evidence="5" id="KW-1185">Reference proteome</keyword>
<organism evidence="4 5">
    <name type="scientific">Streptomyces rugosispiralis</name>
    <dbReference type="NCBI Taxonomy" id="2967341"/>
    <lineage>
        <taxon>Bacteria</taxon>
        <taxon>Bacillati</taxon>
        <taxon>Actinomycetota</taxon>
        <taxon>Actinomycetes</taxon>
        <taxon>Kitasatosporales</taxon>
        <taxon>Streptomycetaceae</taxon>
        <taxon>Streptomyces</taxon>
    </lineage>
</organism>
<dbReference type="EMBL" id="JANIAA010000260">
    <property type="protein sequence ID" value="MCQ8195698.1"/>
    <property type="molecule type" value="Genomic_DNA"/>
</dbReference>
<evidence type="ECO:0000313" key="4">
    <source>
        <dbReference type="EMBL" id="MCQ8195698.1"/>
    </source>
</evidence>
<dbReference type="Gene3D" id="3.40.47.10">
    <property type="match status" value="1"/>
</dbReference>
<dbReference type="InterPro" id="IPR032821">
    <property type="entry name" value="PKS_assoc"/>
</dbReference>
<sequence>LPRSLHIDEPTPHVDWSTGAVELLGEHTCWPEVDRPRRAGVSAFGVSGTNAHVIVEQAPEVVEAEAEGVVLPAVPWVVSGAGEVAVRAQVERLRGFADRNPDLDLVDVGWSLAVGR</sequence>
<dbReference type="InterPro" id="IPR050091">
    <property type="entry name" value="PKS_NRPS_Biosynth_Enz"/>
</dbReference>
<reference evidence="4 5" key="1">
    <citation type="submission" date="2022-07" db="EMBL/GenBank/DDBJ databases">
        <authorList>
            <person name="Phongsopitanun W."/>
            <person name="Tanasupawat S."/>
        </authorList>
    </citation>
    <scope>NUCLEOTIDE SEQUENCE [LARGE SCALE GENOMIC DNA]</scope>
    <source>
        <strain evidence="4 5">RCU-064</strain>
    </source>
</reference>
<dbReference type="Gene3D" id="3.30.70.3290">
    <property type="match status" value="1"/>
</dbReference>
<dbReference type="Proteomes" id="UP001204746">
    <property type="component" value="Unassembled WGS sequence"/>
</dbReference>
<comment type="caution">
    <text evidence="4">The sequence shown here is derived from an EMBL/GenBank/DDBJ whole genome shotgun (WGS) entry which is preliminary data.</text>
</comment>
<protein>
    <recommendedName>
        <fullName evidence="3">Polyketide synthase C-terminal extension domain-containing protein</fullName>
    </recommendedName>
</protein>
<evidence type="ECO:0000256" key="1">
    <source>
        <dbReference type="ARBA" id="ARBA00022679"/>
    </source>
</evidence>
<keyword evidence="1" id="KW-0808">Transferase</keyword>
<evidence type="ECO:0000313" key="5">
    <source>
        <dbReference type="Proteomes" id="UP001204746"/>
    </source>
</evidence>
<name>A0ABT1VE69_9ACTN</name>
<evidence type="ECO:0000256" key="2">
    <source>
        <dbReference type="ARBA" id="ARBA00023268"/>
    </source>
</evidence>
<feature type="non-terminal residue" evidence="4">
    <location>
        <position position="116"/>
    </location>
</feature>
<evidence type="ECO:0000259" key="3">
    <source>
        <dbReference type="Pfam" id="PF16197"/>
    </source>
</evidence>
<proteinExistence type="predicted"/>
<accession>A0ABT1VE69</accession>
<dbReference type="PANTHER" id="PTHR43775:SF51">
    <property type="entry name" value="INACTIVE PHENOLPHTHIOCEROL SYNTHESIS POLYKETIDE SYNTHASE TYPE I PKS1-RELATED"/>
    <property type="match status" value="1"/>
</dbReference>
<dbReference type="PANTHER" id="PTHR43775">
    <property type="entry name" value="FATTY ACID SYNTHASE"/>
    <property type="match status" value="1"/>
</dbReference>
<keyword evidence="2" id="KW-0511">Multifunctional enzyme</keyword>
<feature type="domain" description="Polyketide synthase C-terminal extension" evidence="3">
    <location>
        <begin position="10"/>
        <end position="112"/>
    </location>
</feature>
<dbReference type="InterPro" id="IPR016039">
    <property type="entry name" value="Thiolase-like"/>
</dbReference>
<dbReference type="Pfam" id="PF16197">
    <property type="entry name" value="KAsynt_C_assoc"/>
    <property type="match status" value="1"/>
</dbReference>